<dbReference type="AlphaFoldDB" id="A0A438F0Y2"/>
<name>A0A438F0Y2_VITVI</name>
<evidence type="ECO:0008006" key="4">
    <source>
        <dbReference type="Google" id="ProtNLM"/>
    </source>
</evidence>
<comment type="caution">
    <text evidence="2">The sequence shown here is derived from an EMBL/GenBank/DDBJ whole genome shotgun (WGS) entry which is preliminary data.</text>
</comment>
<gene>
    <name evidence="2" type="ORF">CK203_088513</name>
</gene>
<dbReference type="InterPro" id="IPR038765">
    <property type="entry name" value="Papain-like_cys_pep_sf"/>
</dbReference>
<protein>
    <recommendedName>
        <fullName evidence="4">Ubiquitin-like protease family profile domain-containing protein</fullName>
    </recommendedName>
</protein>
<feature type="region of interest" description="Disordered" evidence="1">
    <location>
        <begin position="156"/>
        <end position="183"/>
    </location>
</feature>
<dbReference type="PANTHER" id="PTHR33018">
    <property type="entry name" value="OS10G0338966 PROTEIN-RELATED"/>
    <property type="match status" value="1"/>
</dbReference>
<dbReference type="PANTHER" id="PTHR33018:SF31">
    <property type="entry name" value="TRANSPOSASE, PTTA_EN_SPM, PLANT"/>
    <property type="match status" value="1"/>
</dbReference>
<dbReference type="EMBL" id="QGNW01001150">
    <property type="protein sequence ID" value="RVW53302.1"/>
    <property type="molecule type" value="Genomic_DNA"/>
</dbReference>
<sequence length="263" mass="30814">MAPRRDKKQMDEKEGKQKITSPKVYHTDWRVVPMELKKKLWDCVKGAFLVDENSKNNVISSIGTSFRSFRHRLTKEYILPYKDKPEYLLQPPTEYNYIPIETGENELTKAVEEGRSHVLAKGYPHFSIGEQHNIRKQLLQHEEIGGKTHDSAHVENLSAQGTRKASPLTQDVGKRKNKMKKIQASQRKSNMRILEMFHWVLAVIDLKSQIVYYLDSQLQQPYQDIKDIVNMGFRIFVSQKKKGSKKELKWMVVEVTFFFLLNF</sequence>
<evidence type="ECO:0000313" key="2">
    <source>
        <dbReference type="EMBL" id="RVW53302.1"/>
    </source>
</evidence>
<proteinExistence type="predicted"/>
<reference evidence="2 3" key="1">
    <citation type="journal article" date="2018" name="PLoS Genet.">
        <title>Population sequencing reveals clonal diversity and ancestral inbreeding in the grapevine cultivar Chardonnay.</title>
        <authorList>
            <person name="Roach M.J."/>
            <person name="Johnson D.L."/>
            <person name="Bohlmann J."/>
            <person name="van Vuuren H.J."/>
            <person name="Jones S.J."/>
            <person name="Pretorius I.S."/>
            <person name="Schmidt S.A."/>
            <person name="Borneman A.R."/>
        </authorList>
    </citation>
    <scope>NUCLEOTIDE SEQUENCE [LARGE SCALE GENOMIC DNA]</scope>
    <source>
        <strain evidence="3">cv. Chardonnay</strain>
        <tissue evidence="2">Leaf</tissue>
    </source>
</reference>
<dbReference type="Proteomes" id="UP000288805">
    <property type="component" value="Unassembled WGS sequence"/>
</dbReference>
<evidence type="ECO:0000256" key="1">
    <source>
        <dbReference type="SAM" id="MobiDB-lite"/>
    </source>
</evidence>
<feature type="compositionally biased region" description="Polar residues" evidence="1">
    <location>
        <begin position="157"/>
        <end position="169"/>
    </location>
</feature>
<accession>A0A438F0Y2</accession>
<dbReference type="SUPFAM" id="SSF54001">
    <property type="entry name" value="Cysteine proteinases"/>
    <property type="match status" value="1"/>
</dbReference>
<dbReference type="Gene3D" id="3.40.395.10">
    <property type="entry name" value="Adenoviral Proteinase, Chain A"/>
    <property type="match status" value="1"/>
</dbReference>
<organism evidence="2 3">
    <name type="scientific">Vitis vinifera</name>
    <name type="common">Grape</name>
    <dbReference type="NCBI Taxonomy" id="29760"/>
    <lineage>
        <taxon>Eukaryota</taxon>
        <taxon>Viridiplantae</taxon>
        <taxon>Streptophyta</taxon>
        <taxon>Embryophyta</taxon>
        <taxon>Tracheophyta</taxon>
        <taxon>Spermatophyta</taxon>
        <taxon>Magnoliopsida</taxon>
        <taxon>eudicotyledons</taxon>
        <taxon>Gunneridae</taxon>
        <taxon>Pentapetalae</taxon>
        <taxon>rosids</taxon>
        <taxon>Vitales</taxon>
        <taxon>Vitaceae</taxon>
        <taxon>Viteae</taxon>
        <taxon>Vitis</taxon>
    </lineage>
</organism>
<evidence type="ECO:0000313" key="3">
    <source>
        <dbReference type="Proteomes" id="UP000288805"/>
    </source>
</evidence>